<dbReference type="InterPro" id="IPR029068">
    <property type="entry name" value="Glyas_Bleomycin-R_OHBP_Dase"/>
</dbReference>
<keyword evidence="2" id="KW-1185">Reference proteome</keyword>
<evidence type="ECO:0000313" key="2">
    <source>
        <dbReference type="Proteomes" id="UP001549749"/>
    </source>
</evidence>
<proteinExistence type="predicted"/>
<organism evidence="1 2">
    <name type="scientific">Chitinophaga defluvii</name>
    <dbReference type="NCBI Taxonomy" id="3163343"/>
    <lineage>
        <taxon>Bacteria</taxon>
        <taxon>Pseudomonadati</taxon>
        <taxon>Bacteroidota</taxon>
        <taxon>Chitinophagia</taxon>
        <taxon>Chitinophagales</taxon>
        <taxon>Chitinophagaceae</taxon>
        <taxon>Chitinophaga</taxon>
    </lineage>
</organism>
<dbReference type="RefSeq" id="WP_354662291.1">
    <property type="nucleotide sequence ID" value="NZ_JBEXAC010000002.1"/>
</dbReference>
<dbReference type="Proteomes" id="UP001549749">
    <property type="component" value="Unassembled WGS sequence"/>
</dbReference>
<dbReference type="Gene3D" id="3.10.180.10">
    <property type="entry name" value="2,3-Dihydroxybiphenyl 1,2-Dioxygenase, domain 1"/>
    <property type="match status" value="1"/>
</dbReference>
<accession>A0ABV2T9L8</accession>
<protein>
    <recommendedName>
        <fullName evidence="3">VOC domain-containing protein</fullName>
    </recommendedName>
</protein>
<dbReference type="EMBL" id="JBEXAC010000002">
    <property type="protein sequence ID" value="MET6999729.1"/>
    <property type="molecule type" value="Genomic_DNA"/>
</dbReference>
<evidence type="ECO:0000313" key="1">
    <source>
        <dbReference type="EMBL" id="MET6999729.1"/>
    </source>
</evidence>
<comment type="caution">
    <text evidence="1">The sequence shown here is derived from an EMBL/GenBank/DDBJ whole genome shotgun (WGS) entry which is preliminary data.</text>
</comment>
<name>A0ABV2T9L8_9BACT</name>
<evidence type="ECO:0008006" key="3">
    <source>
        <dbReference type="Google" id="ProtNLM"/>
    </source>
</evidence>
<sequence>MKTHIVLPWLLVLGLSLEYGKATDQPSLHLEVENVKKSYQVWLAKGIHFTKPPYKITTGWAAELKDPAGNIIKITDCIKD</sequence>
<gene>
    <name evidence="1" type="ORF">ABR189_20230</name>
</gene>
<dbReference type="SUPFAM" id="SSF54593">
    <property type="entry name" value="Glyoxalase/Bleomycin resistance protein/Dihydroxybiphenyl dioxygenase"/>
    <property type="match status" value="1"/>
</dbReference>
<reference evidence="1 2" key="1">
    <citation type="submission" date="2024-06" db="EMBL/GenBank/DDBJ databases">
        <title>Chitinophaga defluvii sp. nov., isolated from municipal sewage.</title>
        <authorList>
            <person name="Zhang L."/>
        </authorList>
    </citation>
    <scope>NUCLEOTIDE SEQUENCE [LARGE SCALE GENOMIC DNA]</scope>
    <source>
        <strain evidence="1 2">H8</strain>
    </source>
</reference>